<organism evidence="1 2">
    <name type="scientific">Gordonia phage Daredevil</name>
    <dbReference type="NCBI Taxonomy" id="2283286"/>
    <lineage>
        <taxon>Viruses</taxon>
        <taxon>Duplodnaviria</taxon>
        <taxon>Heunggongvirae</taxon>
        <taxon>Uroviricota</taxon>
        <taxon>Caudoviricetes</taxon>
        <taxon>Daredevilvirus</taxon>
        <taxon>Daredevilvirus daredevil</taxon>
    </lineage>
</organism>
<gene>
    <name evidence="1" type="primary">123</name>
    <name evidence="1" type="ORF">SEA_DAREDEVIL_123</name>
</gene>
<dbReference type="RefSeq" id="YP_009807237.1">
    <property type="nucleotide sequence ID" value="NC_048021.1"/>
</dbReference>
<sequence>MAQKKRIVRVRGISEPLPGRTLLHGVTDLLDPNAYEFVDLEWSAQYGPAGAKGIIGEDYETALREGVAKLRALLDEAPAIVIGYSGGAHLLHIVAWAGHHNLLAAGFIADPAMPADITKVGWGITGEIRPISRSLPTRWIYNTGDIICCAPADSPLRTISDATGKFGVLNFGNWGWDLIDRLVTMRWQVLFKYIFQGPLAMRDRVNLAIDGAIGYLDGSDHVAAYVGARQHELARWIETVA</sequence>
<dbReference type="KEGG" id="vg:54998113"/>
<reference evidence="2" key="1">
    <citation type="submission" date="2018-07" db="EMBL/GenBank/DDBJ databases">
        <authorList>
            <person name="Quirk P.G."/>
            <person name="Krulwich T.A."/>
        </authorList>
    </citation>
    <scope>NUCLEOTIDE SEQUENCE [LARGE SCALE GENOMIC DNA]</scope>
</reference>
<dbReference type="InterPro" id="IPR029058">
    <property type="entry name" value="AB_hydrolase_fold"/>
</dbReference>
<dbReference type="GeneID" id="54998113"/>
<evidence type="ECO:0000313" key="2">
    <source>
        <dbReference type="Proteomes" id="UP000257597"/>
    </source>
</evidence>
<dbReference type="SUPFAM" id="SSF53474">
    <property type="entry name" value="alpha/beta-Hydrolases"/>
    <property type="match status" value="1"/>
</dbReference>
<keyword evidence="2" id="KW-1185">Reference proteome</keyword>
<dbReference type="Gene3D" id="3.40.50.1820">
    <property type="entry name" value="alpha/beta hydrolase"/>
    <property type="match status" value="1"/>
</dbReference>
<proteinExistence type="predicted"/>
<protein>
    <submittedName>
        <fullName evidence="1">Lysin B</fullName>
    </submittedName>
</protein>
<dbReference type="EMBL" id="MH590603">
    <property type="protein sequence ID" value="AXH70510.1"/>
    <property type="molecule type" value="Genomic_DNA"/>
</dbReference>
<name>A0A345MIX9_9CAUD</name>
<evidence type="ECO:0000313" key="1">
    <source>
        <dbReference type="EMBL" id="AXH70510.1"/>
    </source>
</evidence>
<dbReference type="Proteomes" id="UP000257597">
    <property type="component" value="Segment"/>
</dbReference>
<accession>A0A345MIX9</accession>